<evidence type="ECO:0000256" key="1">
    <source>
        <dbReference type="ARBA" id="ARBA00004413"/>
    </source>
</evidence>
<dbReference type="GO" id="GO:0005886">
    <property type="term" value="C:plasma membrane"/>
    <property type="evidence" value="ECO:0007669"/>
    <property type="project" value="UniProtKB-SubCell"/>
</dbReference>
<feature type="region of interest" description="Disordered" evidence="2">
    <location>
        <begin position="115"/>
        <end position="140"/>
    </location>
</feature>
<dbReference type="AlphaFoldDB" id="A0ABD1MWQ1"/>
<dbReference type="EMBL" id="JBGMDY010000003">
    <property type="protein sequence ID" value="KAL2340224.1"/>
    <property type="molecule type" value="Genomic_DNA"/>
</dbReference>
<dbReference type="Pfam" id="PF12796">
    <property type="entry name" value="Ank_2"/>
    <property type="match status" value="1"/>
</dbReference>
<dbReference type="PANTHER" id="PTHR24121:SF21">
    <property type="entry name" value="ANKYRIN REPEAT FAMILY PROTEIN"/>
    <property type="match status" value="1"/>
</dbReference>
<dbReference type="SMART" id="SM00248">
    <property type="entry name" value="ANK"/>
    <property type="match status" value="4"/>
</dbReference>
<comment type="subcellular location">
    <subcellularLocation>
        <location evidence="1">Cell membrane</location>
        <topology evidence="1">Peripheral membrane protein</topology>
        <orientation evidence="1">Cytoplasmic side</orientation>
    </subcellularLocation>
</comment>
<dbReference type="InterPro" id="IPR002110">
    <property type="entry name" value="Ankyrin_rpt"/>
</dbReference>
<accession>A0ABD1MWQ1</accession>
<organism evidence="3 4">
    <name type="scientific">Flemingia macrophylla</name>
    <dbReference type="NCBI Taxonomy" id="520843"/>
    <lineage>
        <taxon>Eukaryota</taxon>
        <taxon>Viridiplantae</taxon>
        <taxon>Streptophyta</taxon>
        <taxon>Embryophyta</taxon>
        <taxon>Tracheophyta</taxon>
        <taxon>Spermatophyta</taxon>
        <taxon>Magnoliopsida</taxon>
        <taxon>eudicotyledons</taxon>
        <taxon>Gunneridae</taxon>
        <taxon>Pentapetalae</taxon>
        <taxon>rosids</taxon>
        <taxon>fabids</taxon>
        <taxon>Fabales</taxon>
        <taxon>Fabaceae</taxon>
        <taxon>Papilionoideae</taxon>
        <taxon>50 kb inversion clade</taxon>
        <taxon>NPAAA clade</taxon>
        <taxon>indigoferoid/millettioid clade</taxon>
        <taxon>Phaseoleae</taxon>
        <taxon>Flemingia</taxon>
    </lineage>
</organism>
<dbReference type="InterPro" id="IPR036770">
    <property type="entry name" value="Ankyrin_rpt-contain_sf"/>
</dbReference>
<evidence type="ECO:0008006" key="5">
    <source>
        <dbReference type="Google" id="ProtNLM"/>
    </source>
</evidence>
<evidence type="ECO:0000313" key="4">
    <source>
        <dbReference type="Proteomes" id="UP001603857"/>
    </source>
</evidence>
<dbReference type="Proteomes" id="UP001603857">
    <property type="component" value="Unassembled WGS sequence"/>
</dbReference>
<protein>
    <recommendedName>
        <fullName evidence="5">DUF4219 domain-containing protein</fullName>
    </recommendedName>
</protein>
<dbReference type="PANTHER" id="PTHR24121">
    <property type="entry name" value="NO MECHANORECEPTOR POTENTIAL C, ISOFORM D-RELATED"/>
    <property type="match status" value="1"/>
</dbReference>
<name>A0ABD1MWQ1_9FABA</name>
<dbReference type="Pfam" id="PF14223">
    <property type="entry name" value="Retrotran_gag_2"/>
    <property type="match status" value="1"/>
</dbReference>
<proteinExistence type="predicted"/>
<evidence type="ECO:0000313" key="3">
    <source>
        <dbReference type="EMBL" id="KAL2340224.1"/>
    </source>
</evidence>
<evidence type="ECO:0000256" key="2">
    <source>
        <dbReference type="SAM" id="MobiDB-lite"/>
    </source>
</evidence>
<keyword evidence="4" id="KW-1185">Reference proteome</keyword>
<feature type="compositionally biased region" description="Polar residues" evidence="2">
    <location>
        <begin position="116"/>
        <end position="140"/>
    </location>
</feature>
<dbReference type="Gene3D" id="1.25.40.20">
    <property type="entry name" value="Ankyrin repeat-containing domain"/>
    <property type="match status" value="1"/>
</dbReference>
<reference evidence="3 4" key="1">
    <citation type="submission" date="2024-08" db="EMBL/GenBank/DDBJ databases">
        <title>Insights into the chromosomal genome structure of Flemingia macrophylla.</title>
        <authorList>
            <person name="Ding Y."/>
            <person name="Zhao Y."/>
            <person name="Bi W."/>
            <person name="Wu M."/>
            <person name="Zhao G."/>
            <person name="Gong Y."/>
            <person name="Li W."/>
            <person name="Zhang P."/>
        </authorList>
    </citation>
    <scope>NUCLEOTIDE SEQUENCE [LARGE SCALE GENOMIC DNA]</scope>
    <source>
        <strain evidence="3">DYQJB</strain>
        <tissue evidence="3">Leaf</tissue>
    </source>
</reference>
<sequence>MSKMNNEGHSILRPPCFDGKNYSDWKERMRIFIQSVDFKLWFVIKNGPKIPTKLVSNEAVEKSEDENDEEDMKNLELEAKARNILYCAMNQDCLENFSNANTAKQIWDELEREMTGYNSPTPHRQSSNSPTASDSDTDQFTTPDLYYLQETTREAMDKFLNLCVPLHKHALCGNWEAAKTILNKESRLKHAAIATGWATLLHVAAGANQVQFVKELLNILDDEHVALQDIKGNTAFSFAVASGNMTIVKLLMGRNEYLPSMRGGGGHTPLQFAVMQGKCDMARYLYDKTKRVFENHDRKSLFFASIKTGNYHMALQMATDWKELAYARDQNEDTALHLLALNQNPLSSCHCSELQNPININPA</sequence>
<dbReference type="SUPFAM" id="SSF48403">
    <property type="entry name" value="Ankyrin repeat"/>
    <property type="match status" value="1"/>
</dbReference>
<gene>
    <name evidence="3" type="ORF">Fmac_008164</name>
</gene>
<comment type="caution">
    <text evidence="3">The sequence shown here is derived from an EMBL/GenBank/DDBJ whole genome shotgun (WGS) entry which is preliminary data.</text>
</comment>